<comment type="caution">
    <text evidence="2">The sequence shown here is derived from an EMBL/GenBank/DDBJ whole genome shotgun (WGS) entry which is preliminary data.</text>
</comment>
<dbReference type="Proteomes" id="UP000287033">
    <property type="component" value="Unassembled WGS sequence"/>
</dbReference>
<proteinExistence type="predicted"/>
<sequence length="173" mass="18086">MSRTRGARSKEAKRRGISSGVGCAGEVGFPAATCLNLEPSSTSKKNAPHFPATSRGLTSVGEDEHATCCLSTEPRARQGMAVGGRLKMAGSGGGEGAGRRADPAPAPACCPSPELTDNVNSKRIHPRLEATFFLVLKKTNVDNNPDLSLCFGAAKLAGNYRPTELRPCFVTAK</sequence>
<feature type="region of interest" description="Disordered" evidence="1">
    <location>
        <begin position="80"/>
        <end position="115"/>
    </location>
</feature>
<keyword evidence="3" id="KW-1185">Reference proteome</keyword>
<dbReference type="AlphaFoldDB" id="A0A401T5Q2"/>
<gene>
    <name evidence="2" type="ORF">chiPu_0016489</name>
</gene>
<dbReference type="EMBL" id="BEZZ01001088">
    <property type="protein sequence ID" value="GCC37978.1"/>
    <property type="molecule type" value="Genomic_DNA"/>
</dbReference>
<evidence type="ECO:0000313" key="3">
    <source>
        <dbReference type="Proteomes" id="UP000287033"/>
    </source>
</evidence>
<evidence type="ECO:0000256" key="1">
    <source>
        <dbReference type="SAM" id="MobiDB-lite"/>
    </source>
</evidence>
<feature type="region of interest" description="Disordered" evidence="1">
    <location>
        <begin position="1"/>
        <end position="20"/>
    </location>
</feature>
<organism evidence="2 3">
    <name type="scientific">Chiloscyllium punctatum</name>
    <name type="common">Brownbanded bambooshark</name>
    <name type="synonym">Hemiscyllium punctatum</name>
    <dbReference type="NCBI Taxonomy" id="137246"/>
    <lineage>
        <taxon>Eukaryota</taxon>
        <taxon>Metazoa</taxon>
        <taxon>Chordata</taxon>
        <taxon>Craniata</taxon>
        <taxon>Vertebrata</taxon>
        <taxon>Chondrichthyes</taxon>
        <taxon>Elasmobranchii</taxon>
        <taxon>Galeomorphii</taxon>
        <taxon>Galeoidea</taxon>
        <taxon>Orectolobiformes</taxon>
        <taxon>Hemiscylliidae</taxon>
        <taxon>Chiloscyllium</taxon>
    </lineage>
</organism>
<evidence type="ECO:0000313" key="2">
    <source>
        <dbReference type="EMBL" id="GCC37978.1"/>
    </source>
</evidence>
<protein>
    <submittedName>
        <fullName evidence="2">Uncharacterized protein</fullName>
    </submittedName>
</protein>
<feature type="compositionally biased region" description="Basic residues" evidence="1">
    <location>
        <begin position="1"/>
        <end position="16"/>
    </location>
</feature>
<accession>A0A401T5Q2</accession>
<name>A0A401T5Q2_CHIPU</name>
<reference evidence="2 3" key="1">
    <citation type="journal article" date="2018" name="Nat. Ecol. Evol.">
        <title>Shark genomes provide insights into elasmobranch evolution and the origin of vertebrates.</title>
        <authorList>
            <person name="Hara Y"/>
            <person name="Yamaguchi K"/>
            <person name="Onimaru K"/>
            <person name="Kadota M"/>
            <person name="Koyanagi M"/>
            <person name="Keeley SD"/>
            <person name="Tatsumi K"/>
            <person name="Tanaka K"/>
            <person name="Motone F"/>
            <person name="Kageyama Y"/>
            <person name="Nozu R"/>
            <person name="Adachi N"/>
            <person name="Nishimura O"/>
            <person name="Nakagawa R"/>
            <person name="Tanegashima C"/>
            <person name="Kiyatake I"/>
            <person name="Matsumoto R"/>
            <person name="Murakumo K"/>
            <person name="Nishida K"/>
            <person name="Terakita A"/>
            <person name="Kuratani S"/>
            <person name="Sato K"/>
            <person name="Hyodo S Kuraku.S."/>
        </authorList>
    </citation>
    <scope>NUCLEOTIDE SEQUENCE [LARGE SCALE GENOMIC DNA]</scope>
</reference>